<dbReference type="EMBL" id="KF540244">
    <property type="protein sequence ID" value="AIF26743.1"/>
    <property type="molecule type" value="Genomic_DNA"/>
</dbReference>
<dbReference type="Pfam" id="PF01636">
    <property type="entry name" value="APH"/>
    <property type="match status" value="1"/>
</dbReference>
<dbReference type="InterPro" id="IPR002575">
    <property type="entry name" value="Aminoglycoside_PTrfase"/>
</dbReference>
<reference evidence="3" key="1">
    <citation type="submission" date="2013-08" db="EMBL/GenBank/DDBJ databases">
        <title>Comparison of modified E. coli strains.</title>
        <authorList>
            <person name="Juergensen J."/>
            <person name="Bonge A."/>
            <person name="Streit W.R."/>
        </authorList>
    </citation>
    <scope>NUCLEOTIDE SEQUENCE</scope>
</reference>
<proteinExistence type="predicted"/>
<dbReference type="SUPFAM" id="SSF52091">
    <property type="entry name" value="SpoIIaa-like"/>
    <property type="match status" value="1"/>
</dbReference>
<dbReference type="InterPro" id="IPR002645">
    <property type="entry name" value="STAS_dom"/>
</dbReference>
<name>A0A0H3UA01_9BACT</name>
<dbReference type="Gene3D" id="3.30.750.24">
    <property type="entry name" value="STAS domain"/>
    <property type="match status" value="1"/>
</dbReference>
<dbReference type="Gene3D" id="3.90.1200.10">
    <property type="match status" value="1"/>
</dbReference>
<dbReference type="PROSITE" id="PS50011">
    <property type="entry name" value="PROTEIN_KINASE_DOM"/>
    <property type="match status" value="1"/>
</dbReference>
<feature type="domain" description="STAS" evidence="2">
    <location>
        <begin position="1"/>
        <end position="97"/>
    </location>
</feature>
<dbReference type="PROSITE" id="PS50801">
    <property type="entry name" value="STAS"/>
    <property type="match status" value="1"/>
</dbReference>
<dbReference type="PANTHER" id="PTHR33495">
    <property type="entry name" value="ANTI-SIGMA FACTOR ANTAGONIST TM_1081-RELATED-RELATED"/>
    <property type="match status" value="1"/>
</dbReference>
<evidence type="ECO:0000259" key="2">
    <source>
        <dbReference type="PROSITE" id="PS50801"/>
    </source>
</evidence>
<dbReference type="GO" id="GO:0004672">
    <property type="term" value="F:protein kinase activity"/>
    <property type="evidence" value="ECO:0007669"/>
    <property type="project" value="InterPro"/>
</dbReference>
<dbReference type="CDD" id="cd07043">
    <property type="entry name" value="STAS_anti-anti-sigma_factors"/>
    <property type="match status" value="1"/>
</dbReference>
<dbReference type="GO" id="GO:0005524">
    <property type="term" value="F:ATP binding"/>
    <property type="evidence" value="ECO:0007669"/>
    <property type="project" value="InterPro"/>
</dbReference>
<dbReference type="AlphaFoldDB" id="A0A0H3UA01"/>
<dbReference type="InterPro" id="IPR011009">
    <property type="entry name" value="Kinase-like_dom_sf"/>
</dbReference>
<organism evidence="3">
    <name type="scientific">uncultured bacterium fosmid pJB84G2</name>
    <dbReference type="NCBI Taxonomy" id="1478072"/>
    <lineage>
        <taxon>Bacteria</taxon>
        <taxon>environmental samples</taxon>
    </lineage>
</organism>
<dbReference type="Pfam" id="PF01740">
    <property type="entry name" value="STAS"/>
    <property type="match status" value="1"/>
</dbReference>
<dbReference type="InterPro" id="IPR036513">
    <property type="entry name" value="STAS_dom_sf"/>
</dbReference>
<evidence type="ECO:0008006" key="4">
    <source>
        <dbReference type="Google" id="ProtNLM"/>
    </source>
</evidence>
<feature type="domain" description="Protein kinase" evidence="1">
    <location>
        <begin position="107"/>
        <end position="381"/>
    </location>
</feature>
<protein>
    <recommendedName>
        <fullName evidence="4">STAS domain-containing protein</fullName>
    </recommendedName>
</protein>
<evidence type="ECO:0000259" key="1">
    <source>
        <dbReference type="PROSITE" id="PS50011"/>
    </source>
</evidence>
<dbReference type="SUPFAM" id="SSF56112">
    <property type="entry name" value="Protein kinase-like (PK-like)"/>
    <property type="match status" value="1"/>
</dbReference>
<sequence>MLVEIVKENNNIVYHVTGRITSDTYTELVNAFVPDKENYGSFYLDLSSLEYISSAGLRAILGEEKKLMALGKHLIIRGCSSATMEVFKICGFDQILKFEESLPIVDVSKMEVIGQGLCGSVYKVSDDTILKLYNLGYSMSMIENEKKFAREALIAGVPTAISLGFVKSQDGRLGILFEMINAKSLKNVIANDFEHIEEYMKKYVELIKTVHNAHGNEEVLPHCLDNQIKYARRADWLNEEEHKKIEYVLSTCDRGTTCIHGDFHAGNVMYSNGEMIFIDMGDFGIGSPYQDLAHVYNLLKNAVSEEFNEMMTNLTLEQRHIMYDYFVKYYFNNPTKEELEQYEKEMYKYQVIKHFFYIENFETTRQKNIEFVKNYLKTIKL</sequence>
<accession>A0A0H3UA01</accession>
<evidence type="ECO:0000313" key="3">
    <source>
        <dbReference type="EMBL" id="AIF26743.1"/>
    </source>
</evidence>
<dbReference type="GO" id="GO:0043856">
    <property type="term" value="F:anti-sigma factor antagonist activity"/>
    <property type="evidence" value="ECO:0007669"/>
    <property type="project" value="TreeGrafter"/>
</dbReference>
<dbReference type="InterPro" id="IPR000719">
    <property type="entry name" value="Prot_kinase_dom"/>
</dbReference>